<name>A0A8T0TIX2_PANVG</name>
<evidence type="ECO:0000256" key="2">
    <source>
        <dbReference type="ARBA" id="ARBA00022821"/>
    </source>
</evidence>
<dbReference type="InterPro" id="IPR055414">
    <property type="entry name" value="LRR_R13L4/SHOC2-like"/>
</dbReference>
<feature type="domain" description="Disease resistance R13L4/SHOC-2-like LRR" evidence="5">
    <location>
        <begin position="439"/>
        <end position="835"/>
    </location>
</feature>
<dbReference type="PANTHER" id="PTHR23155:SF1116">
    <property type="entry name" value="OS12G0273300 PROTEIN"/>
    <property type="match status" value="1"/>
</dbReference>
<dbReference type="Gene3D" id="1.10.10.10">
    <property type="entry name" value="Winged helix-like DNA-binding domain superfamily/Winged helix DNA-binding domain"/>
    <property type="match status" value="1"/>
</dbReference>
<dbReference type="SUPFAM" id="SSF52058">
    <property type="entry name" value="L domain-like"/>
    <property type="match status" value="1"/>
</dbReference>
<dbReference type="Pfam" id="PF23598">
    <property type="entry name" value="LRR_14"/>
    <property type="match status" value="1"/>
</dbReference>
<dbReference type="GO" id="GO:0043531">
    <property type="term" value="F:ADP binding"/>
    <property type="evidence" value="ECO:0007669"/>
    <property type="project" value="InterPro"/>
</dbReference>
<accession>A0A8T0TIX2</accession>
<dbReference type="InterPro" id="IPR036388">
    <property type="entry name" value="WH-like_DNA-bd_sf"/>
</dbReference>
<dbReference type="GO" id="GO:0009626">
    <property type="term" value="P:plant-type hypersensitive response"/>
    <property type="evidence" value="ECO:0007669"/>
    <property type="project" value="UniProtKB-ARBA"/>
</dbReference>
<protein>
    <recommendedName>
        <fullName evidence="8">NB-ARC domain-containing protein</fullName>
    </recommendedName>
</protein>
<dbReference type="GO" id="GO:0002758">
    <property type="term" value="P:innate immune response-activating signaling pathway"/>
    <property type="evidence" value="ECO:0007669"/>
    <property type="project" value="UniProtKB-ARBA"/>
</dbReference>
<dbReference type="GO" id="GO:0042742">
    <property type="term" value="P:defense response to bacterium"/>
    <property type="evidence" value="ECO:0007669"/>
    <property type="project" value="UniProtKB-ARBA"/>
</dbReference>
<feature type="domain" description="NB-ARC" evidence="3">
    <location>
        <begin position="83"/>
        <end position="245"/>
    </location>
</feature>
<sequence>MNSEFMATWRGEGLGTFGPFSSSAERCLRYKVDDIVARPATTSMVDPRLAAMFSKVKNLVGISKSSGELISMLQPLQRGDATNAKMKIVSVVGVGGLGKTTLAKAVYEKLKDDFDCKAFVPVGRNPDLKKVFKDILIDLDSDRDLQLSMAILDERMLINKIRKFFIDNKKSCLKAFCPFCGDGYFIIIDDIWEVQSWDTMKLAIDDENNCGGIIIITTRNLEVAAKAGEVYKLQPLPYDSSRELFYTRMSSDDQLSRDYNHPDEISDIILKRCGGIPLAIIRMASLLESENTITTILSFSYFDLPSHLRACLLYLSAFAEDFVIDKNALIWKWVAEGFVHEEQGTRLFEVGEGYFNDLINRSLIEAVEDDYLDGIVHGCRVHDIVLDFIRSMSREELIFTTLDNDQGTPLPSHVRRLACHNRSLGHTHQTNNFTDMWRVRSFVAQGCAIYSLVPLCCFTLLRVLAIENCNLGVSCQICIEHVRHLLHLRYLSLSGTIIHRIPEGIGALRFLQTLDLAGSEILEMPPSSSLPTQLVCLRITFDEDSTSGAGVNGLERLTSLEELLIVRMFKWKQLRSLRELKVLTAGISVDNGEESNGDFVESVSHLDKLHHLTLTAVDGRITWEVAEPVLPPCVNPSGFPNLCHLDLMLEDMDEQDLRNLGVLPELRFLKLKLKGCSVSISNVNNGNNLVYFPKLRCLKLTDSMVLFVANREDNKNKVSLHLWDGESDILAVPDELKRPMPPFAASNGGNEEEPIYYGRRSTAAAGPRFMPSLRELHFRVYWQAAWDRGYLQNFRLDYLSTLREIQVGLWYLDRVGKMEALLKRTADDHPNRPALHIL</sequence>
<dbReference type="SUPFAM" id="SSF52540">
    <property type="entry name" value="P-loop containing nucleoside triphosphate hydrolases"/>
    <property type="match status" value="1"/>
</dbReference>
<reference evidence="6" key="1">
    <citation type="submission" date="2020-05" db="EMBL/GenBank/DDBJ databases">
        <title>WGS assembly of Panicum virgatum.</title>
        <authorList>
            <person name="Lovell J.T."/>
            <person name="Jenkins J."/>
            <person name="Shu S."/>
            <person name="Juenger T.E."/>
            <person name="Schmutz J."/>
        </authorList>
    </citation>
    <scope>NUCLEOTIDE SEQUENCE</scope>
    <source>
        <strain evidence="6">AP13</strain>
    </source>
</reference>
<evidence type="ECO:0008006" key="8">
    <source>
        <dbReference type="Google" id="ProtNLM"/>
    </source>
</evidence>
<dbReference type="InterPro" id="IPR058922">
    <property type="entry name" value="WHD_DRP"/>
</dbReference>
<keyword evidence="1" id="KW-0677">Repeat</keyword>
<feature type="non-terminal residue" evidence="6">
    <location>
        <position position="838"/>
    </location>
</feature>
<dbReference type="Proteomes" id="UP000823388">
    <property type="component" value="Chromosome 4K"/>
</dbReference>
<keyword evidence="7" id="KW-1185">Reference proteome</keyword>
<evidence type="ECO:0000259" key="3">
    <source>
        <dbReference type="Pfam" id="PF00931"/>
    </source>
</evidence>
<dbReference type="InterPro" id="IPR002182">
    <property type="entry name" value="NB-ARC"/>
</dbReference>
<gene>
    <name evidence="6" type="ORF">PVAP13_4KG110800</name>
</gene>
<dbReference type="FunFam" id="1.10.10.10:FF:000322">
    <property type="entry name" value="Probable disease resistance protein At1g63360"/>
    <property type="match status" value="1"/>
</dbReference>
<dbReference type="EMBL" id="CM029043">
    <property type="protein sequence ID" value="KAG2611842.1"/>
    <property type="molecule type" value="Genomic_DNA"/>
</dbReference>
<keyword evidence="2" id="KW-0611">Plant defense</keyword>
<evidence type="ECO:0000313" key="6">
    <source>
        <dbReference type="EMBL" id="KAG2611842.1"/>
    </source>
</evidence>
<dbReference type="Pfam" id="PF23559">
    <property type="entry name" value="WHD_DRP"/>
    <property type="match status" value="1"/>
</dbReference>
<evidence type="ECO:0000259" key="5">
    <source>
        <dbReference type="Pfam" id="PF23598"/>
    </source>
</evidence>
<dbReference type="Gene3D" id="3.40.50.300">
    <property type="entry name" value="P-loop containing nucleotide triphosphate hydrolases"/>
    <property type="match status" value="1"/>
</dbReference>
<feature type="domain" description="Disease resistance protein winged helix" evidence="4">
    <location>
        <begin position="318"/>
        <end position="389"/>
    </location>
</feature>
<dbReference type="PANTHER" id="PTHR23155">
    <property type="entry name" value="DISEASE RESISTANCE PROTEIN RP"/>
    <property type="match status" value="1"/>
</dbReference>
<evidence type="ECO:0000256" key="1">
    <source>
        <dbReference type="ARBA" id="ARBA00022737"/>
    </source>
</evidence>
<dbReference type="PRINTS" id="PR00364">
    <property type="entry name" value="DISEASERSIST"/>
</dbReference>
<dbReference type="InterPro" id="IPR027417">
    <property type="entry name" value="P-loop_NTPase"/>
</dbReference>
<dbReference type="InterPro" id="IPR032675">
    <property type="entry name" value="LRR_dom_sf"/>
</dbReference>
<dbReference type="InterPro" id="IPR044974">
    <property type="entry name" value="Disease_R_plants"/>
</dbReference>
<comment type="caution">
    <text evidence="6">The sequence shown here is derived from an EMBL/GenBank/DDBJ whole genome shotgun (WGS) entry which is preliminary data.</text>
</comment>
<organism evidence="6 7">
    <name type="scientific">Panicum virgatum</name>
    <name type="common">Blackwell switchgrass</name>
    <dbReference type="NCBI Taxonomy" id="38727"/>
    <lineage>
        <taxon>Eukaryota</taxon>
        <taxon>Viridiplantae</taxon>
        <taxon>Streptophyta</taxon>
        <taxon>Embryophyta</taxon>
        <taxon>Tracheophyta</taxon>
        <taxon>Spermatophyta</taxon>
        <taxon>Magnoliopsida</taxon>
        <taxon>Liliopsida</taxon>
        <taxon>Poales</taxon>
        <taxon>Poaceae</taxon>
        <taxon>PACMAD clade</taxon>
        <taxon>Panicoideae</taxon>
        <taxon>Panicodae</taxon>
        <taxon>Paniceae</taxon>
        <taxon>Panicinae</taxon>
        <taxon>Panicum</taxon>
        <taxon>Panicum sect. Hiantes</taxon>
    </lineage>
</organism>
<evidence type="ECO:0000313" key="7">
    <source>
        <dbReference type="Proteomes" id="UP000823388"/>
    </source>
</evidence>
<dbReference type="Gene3D" id="3.80.10.10">
    <property type="entry name" value="Ribonuclease Inhibitor"/>
    <property type="match status" value="1"/>
</dbReference>
<dbReference type="Pfam" id="PF00931">
    <property type="entry name" value="NB-ARC"/>
    <property type="match status" value="1"/>
</dbReference>
<proteinExistence type="predicted"/>
<evidence type="ECO:0000259" key="4">
    <source>
        <dbReference type="Pfam" id="PF23559"/>
    </source>
</evidence>
<dbReference type="AlphaFoldDB" id="A0A8T0TIX2"/>